<dbReference type="AlphaFoldDB" id="G0TY23"/>
<dbReference type="VEuPathDB" id="TriTrypDB:TvY486_0702050"/>
<evidence type="ECO:0000259" key="1">
    <source>
        <dbReference type="Pfam" id="PF25367"/>
    </source>
</evidence>
<name>G0TY23_TRYVY</name>
<protein>
    <recommendedName>
        <fullName evidence="1">DUF7883 domain-containing protein</fullName>
    </recommendedName>
</protein>
<dbReference type="EMBL" id="HE573023">
    <property type="protein sequence ID" value="CCC48868.1"/>
    <property type="molecule type" value="Genomic_DNA"/>
</dbReference>
<dbReference type="OMA" id="MIGDEHL"/>
<sequence length="672" mass="74702">MRTLRLAGQKVMCGTLFSAMRWQLTEKEDELLWDSLRAILRRHGALPLSRASSMLSDEVLESMSNLKGGLRQYVQDRPSRFQTEVLPSGVTVVMLASELRRAGGSAPLVGKVLAVVATAPQQQMHVSHVFRALSPVEQRKCGNDRLLESFLLQHPSLLIVHNGVVRPAPTSFMALKGVSASSTSRSQTISQQMSASSAAPSCMPVSGDGPVVCETLPEAPMPLAPHSTGCSDPKLNKLLLLLQRAVPFSFYVPLHVVAAGMRHRLAIFSPEAKQSEIIEELQRVPGTILDCRVIGDEKEDVFLRMMDAERRPYIGDESSIAQGFEVLPLGPPLIKAFRKYGSISGENRQRLRNGVSMRELGDILPPNLIEQLRIYGPNQKDTAFILIFDRLRNLFDVNMSACMVRPWDVMQEHEQPSSLTWQTTPVPTVLRHTLEILRDKPIAPDALTTALPTYAQKQLQWAYSSVAEFVSHHSLYLLMKDDLVWTPYLAAASQGARVPSATRGGHAAGRHLKDTVKARMLMEIMPKHHAVVWSRFRTTPAVRELPFDVRDIRQDFFDRHRDCFAVYEVLGSTTLIVGRRDGTPPPGNLLQPPCRSLADLIRLIALWTVGGAQEATVLNYLSKDARTMVRRYGSVVQIVQQLPMWFEVRGERQGAGSAIISYIGPGSTRGHE</sequence>
<reference evidence="2" key="1">
    <citation type="journal article" date="2012" name="Proc. Natl. Acad. Sci. U.S.A.">
        <title>Antigenic diversity is generated by distinct evolutionary mechanisms in African trypanosome species.</title>
        <authorList>
            <person name="Jackson A.P."/>
            <person name="Berry A."/>
            <person name="Aslett M."/>
            <person name="Allison H.C."/>
            <person name="Burton P."/>
            <person name="Vavrova-Anderson J."/>
            <person name="Brown R."/>
            <person name="Browne H."/>
            <person name="Corton N."/>
            <person name="Hauser H."/>
            <person name="Gamble J."/>
            <person name="Gilderthorp R."/>
            <person name="Marcello L."/>
            <person name="McQuillan J."/>
            <person name="Otto T.D."/>
            <person name="Quail M.A."/>
            <person name="Sanders M.J."/>
            <person name="van Tonder A."/>
            <person name="Ginger M.L."/>
            <person name="Field M.C."/>
            <person name="Barry J.D."/>
            <person name="Hertz-Fowler C."/>
            <person name="Berriman M."/>
        </authorList>
    </citation>
    <scope>NUCLEOTIDE SEQUENCE</scope>
    <source>
        <strain evidence="2">Y486</strain>
    </source>
</reference>
<accession>G0TY23</accession>
<evidence type="ECO:0000313" key="2">
    <source>
        <dbReference type="EMBL" id="CCC48868.1"/>
    </source>
</evidence>
<organism evidence="2">
    <name type="scientific">Trypanosoma vivax (strain Y486)</name>
    <dbReference type="NCBI Taxonomy" id="1055687"/>
    <lineage>
        <taxon>Eukaryota</taxon>
        <taxon>Discoba</taxon>
        <taxon>Euglenozoa</taxon>
        <taxon>Kinetoplastea</taxon>
        <taxon>Metakinetoplastina</taxon>
        <taxon>Trypanosomatida</taxon>
        <taxon>Trypanosomatidae</taxon>
        <taxon>Trypanosoma</taxon>
        <taxon>Duttonella</taxon>
    </lineage>
</organism>
<dbReference type="InterPro" id="IPR057205">
    <property type="entry name" value="DUF7883"/>
</dbReference>
<proteinExistence type="predicted"/>
<dbReference type="Pfam" id="PF25367">
    <property type="entry name" value="DUF7883"/>
    <property type="match status" value="1"/>
</dbReference>
<feature type="domain" description="DUF7883" evidence="1">
    <location>
        <begin position="324"/>
        <end position="418"/>
    </location>
</feature>
<gene>
    <name evidence="2" type="ORF">TVY486_0702050</name>
</gene>